<feature type="repeat" description="TPR" evidence="2">
    <location>
        <begin position="203"/>
        <end position="236"/>
    </location>
</feature>
<dbReference type="PANTHER" id="PTHR12788">
    <property type="entry name" value="PROTEIN-TYROSINE SULFOTRANSFERASE 2"/>
    <property type="match status" value="1"/>
</dbReference>
<dbReference type="Gene3D" id="1.25.40.10">
    <property type="entry name" value="Tetratricopeptide repeat domain"/>
    <property type="match status" value="3"/>
</dbReference>
<proteinExistence type="predicted"/>
<dbReference type="PANTHER" id="PTHR12788:SF10">
    <property type="entry name" value="PROTEIN-TYROSINE SULFOTRANSFERASE"/>
    <property type="match status" value="1"/>
</dbReference>
<name>A0A840YQM2_9SPHN</name>
<dbReference type="InterPro" id="IPR011990">
    <property type="entry name" value="TPR-like_helical_dom_sf"/>
</dbReference>
<dbReference type="InterPro" id="IPR026634">
    <property type="entry name" value="TPST-like"/>
</dbReference>
<dbReference type="EMBL" id="JACIJF010000007">
    <property type="protein sequence ID" value="MBB5711341.1"/>
    <property type="molecule type" value="Genomic_DNA"/>
</dbReference>
<dbReference type="Proteomes" id="UP000527143">
    <property type="component" value="Unassembled WGS sequence"/>
</dbReference>
<dbReference type="InterPro" id="IPR027417">
    <property type="entry name" value="P-loop_NTPase"/>
</dbReference>
<dbReference type="Pfam" id="PF13469">
    <property type="entry name" value="Sulfotransfer_3"/>
    <property type="match status" value="1"/>
</dbReference>
<sequence length="624" mass="68481">MHEDILARAGGRLRAGDLAAARVIVEQGLAAAPDAHSLHAFAGLLAARDHAPEAAATHLREALALRPDDQPTRTNLALVLTDLGQTNEALAACGSEAVVSPQLARIRAYLRHRAGEHDGAVTDYRQVVTAFPDDFESWNNLGNALTASGATREAGKAFNRAILLRPAIPELRINAAKMLSEAGRHADQRALIRSAAQQFPGQADIHYELGLAESAMRDPDLAELAFRRALSIDPNHLAATLELGMLLENLNRLDDLQQLIAQVERSDGDAPELDFLRASALRREGDFAAAHALVVQVPETIDPVRREHLLGEVLDRLNDPEGAFAAFTRMKQHTRARTSPALMADADRYLAKIRAEAAHISNSQPRESAPAPRASGTPIFLAGFPRSGTTLLDTLLMGVPGAHVLEELPVLAAVEAELGDFTQLDSLNQDELAALRDTYFQELDGIAPPLPGALIIDKFPLHMTRMRLIHRLFPDAPILFAERHPCDVLLSCFISNFQPNRAMAHFFTLEGAAALYDAAFTAWTHATQVLPLRVHRVRYERVVEDVEGEMRSLLDFLGLAWNPDVIDNQASAAKRGQIRTASYAQVGQPIYRRSAGRWERYREQLEPVLPILAPWVERMGYSMA</sequence>
<dbReference type="GO" id="GO:0008476">
    <property type="term" value="F:protein-tyrosine sulfotransferase activity"/>
    <property type="evidence" value="ECO:0007669"/>
    <property type="project" value="InterPro"/>
</dbReference>
<protein>
    <submittedName>
        <fullName evidence="3">Tetratricopeptide (TPR) repeat protein</fullName>
    </submittedName>
</protein>
<reference evidence="3 4" key="1">
    <citation type="submission" date="2020-08" db="EMBL/GenBank/DDBJ databases">
        <title>Genomic Encyclopedia of Type Strains, Phase IV (KMG-IV): sequencing the most valuable type-strain genomes for metagenomic binning, comparative biology and taxonomic classification.</title>
        <authorList>
            <person name="Goeker M."/>
        </authorList>
    </citation>
    <scope>NUCLEOTIDE SEQUENCE [LARGE SCALE GENOMIC DNA]</scope>
    <source>
        <strain evidence="3 4">DSM 26736</strain>
    </source>
</reference>
<evidence type="ECO:0000313" key="3">
    <source>
        <dbReference type="EMBL" id="MBB5711341.1"/>
    </source>
</evidence>
<keyword evidence="1" id="KW-0808">Transferase</keyword>
<dbReference type="RefSeq" id="WP_184088102.1">
    <property type="nucleotide sequence ID" value="NZ_JACIJF010000007.1"/>
</dbReference>
<dbReference type="SMART" id="SM00028">
    <property type="entry name" value="TPR"/>
    <property type="match status" value="4"/>
</dbReference>
<dbReference type="AlphaFoldDB" id="A0A840YQM2"/>
<keyword evidence="2" id="KW-0802">TPR repeat</keyword>
<dbReference type="PROSITE" id="PS50005">
    <property type="entry name" value="TPR"/>
    <property type="match status" value="2"/>
</dbReference>
<evidence type="ECO:0000256" key="1">
    <source>
        <dbReference type="ARBA" id="ARBA00022679"/>
    </source>
</evidence>
<comment type="caution">
    <text evidence="3">The sequence shown here is derived from an EMBL/GenBank/DDBJ whole genome shotgun (WGS) entry which is preliminary data.</text>
</comment>
<evidence type="ECO:0000313" key="4">
    <source>
        <dbReference type="Proteomes" id="UP000527143"/>
    </source>
</evidence>
<dbReference type="SUPFAM" id="SSF52540">
    <property type="entry name" value="P-loop containing nucleoside triphosphate hydrolases"/>
    <property type="match status" value="1"/>
</dbReference>
<organism evidence="3 4">
    <name type="scientific">Sphingomonas xinjiangensis</name>
    <dbReference type="NCBI Taxonomy" id="643568"/>
    <lineage>
        <taxon>Bacteria</taxon>
        <taxon>Pseudomonadati</taxon>
        <taxon>Pseudomonadota</taxon>
        <taxon>Alphaproteobacteria</taxon>
        <taxon>Sphingomonadales</taxon>
        <taxon>Sphingomonadaceae</taxon>
        <taxon>Sphingomonas</taxon>
    </lineage>
</organism>
<feature type="repeat" description="TPR" evidence="2">
    <location>
        <begin position="135"/>
        <end position="168"/>
    </location>
</feature>
<accession>A0A840YQM2</accession>
<dbReference type="InterPro" id="IPR019734">
    <property type="entry name" value="TPR_rpt"/>
</dbReference>
<dbReference type="Pfam" id="PF13432">
    <property type="entry name" value="TPR_16"/>
    <property type="match status" value="2"/>
</dbReference>
<keyword evidence="4" id="KW-1185">Reference proteome</keyword>
<dbReference type="Gene3D" id="3.40.50.300">
    <property type="entry name" value="P-loop containing nucleotide triphosphate hydrolases"/>
    <property type="match status" value="1"/>
</dbReference>
<gene>
    <name evidence="3" type="ORF">FHT02_002585</name>
</gene>
<dbReference type="SUPFAM" id="SSF48452">
    <property type="entry name" value="TPR-like"/>
    <property type="match status" value="2"/>
</dbReference>
<evidence type="ECO:0000256" key="2">
    <source>
        <dbReference type="PROSITE-ProRule" id="PRU00339"/>
    </source>
</evidence>